<protein>
    <submittedName>
        <fullName evidence="2">Uncharacterized protein</fullName>
    </submittedName>
</protein>
<organism evidence="2 3">
    <name type="scientific">Parthenolecanium corni</name>
    <dbReference type="NCBI Taxonomy" id="536013"/>
    <lineage>
        <taxon>Eukaryota</taxon>
        <taxon>Metazoa</taxon>
        <taxon>Ecdysozoa</taxon>
        <taxon>Arthropoda</taxon>
        <taxon>Hexapoda</taxon>
        <taxon>Insecta</taxon>
        <taxon>Pterygota</taxon>
        <taxon>Neoptera</taxon>
        <taxon>Paraneoptera</taxon>
        <taxon>Hemiptera</taxon>
        <taxon>Sternorrhyncha</taxon>
        <taxon>Coccoidea</taxon>
        <taxon>Coccidae</taxon>
        <taxon>Parthenolecanium</taxon>
    </lineage>
</organism>
<accession>A0AAN9TEF6</accession>
<keyword evidence="3" id="KW-1185">Reference proteome</keyword>
<proteinExistence type="predicted"/>
<reference evidence="2 3" key="1">
    <citation type="submission" date="2024-03" db="EMBL/GenBank/DDBJ databases">
        <title>Adaptation during the transition from Ophiocordyceps entomopathogen to insect associate is accompanied by gene loss and intensified selection.</title>
        <authorList>
            <person name="Ward C.M."/>
            <person name="Onetto C.A."/>
            <person name="Borneman A.R."/>
        </authorList>
    </citation>
    <scope>NUCLEOTIDE SEQUENCE [LARGE SCALE GENOMIC DNA]</scope>
    <source>
        <strain evidence="2">AWRI1</strain>
        <tissue evidence="2">Single Adult Female</tissue>
    </source>
</reference>
<dbReference type="AlphaFoldDB" id="A0AAN9TEF6"/>
<evidence type="ECO:0000313" key="2">
    <source>
        <dbReference type="EMBL" id="KAK7582588.1"/>
    </source>
</evidence>
<dbReference type="EMBL" id="JBBCAQ010000033">
    <property type="protein sequence ID" value="KAK7582588.1"/>
    <property type="molecule type" value="Genomic_DNA"/>
</dbReference>
<gene>
    <name evidence="2" type="ORF">V9T40_014033</name>
</gene>
<evidence type="ECO:0000313" key="3">
    <source>
        <dbReference type="Proteomes" id="UP001367676"/>
    </source>
</evidence>
<sequence length="123" mass="13532">MDAALAANIWRLSGVEENRKSKLREKMHLLPESIEKRISVRSHRNASSGSGSLLELEFIHLKKPSLTNYRRTATVAIPSISSDHLCCVLSVFRSRKLKSADADGNGSCGHLPPDNAIENISSH</sequence>
<feature type="region of interest" description="Disordered" evidence="1">
    <location>
        <begin position="99"/>
        <end position="123"/>
    </location>
</feature>
<evidence type="ECO:0000256" key="1">
    <source>
        <dbReference type="SAM" id="MobiDB-lite"/>
    </source>
</evidence>
<name>A0AAN9TEF6_9HEMI</name>
<comment type="caution">
    <text evidence="2">The sequence shown here is derived from an EMBL/GenBank/DDBJ whole genome shotgun (WGS) entry which is preliminary data.</text>
</comment>
<dbReference type="Proteomes" id="UP001367676">
    <property type="component" value="Unassembled WGS sequence"/>
</dbReference>